<dbReference type="EMBL" id="FUEG01000060">
    <property type="protein sequence ID" value="SJL18485.1"/>
    <property type="molecule type" value="Genomic_DNA"/>
</dbReference>
<name>A0A284SBW4_ARMOS</name>
<dbReference type="AlphaFoldDB" id="A0A284SBW4"/>
<accession>A0A284SBW4</accession>
<sequence>MLRRESLPLSLLATQANDSLQGSFMSSLHFQMSSHVRTETYTEEDTMQSEVLKKEIESQMGTLAVCDERSRDMVVARVCLWNILTILFVDSGCF</sequence>
<keyword evidence="2" id="KW-1185">Reference proteome</keyword>
<evidence type="ECO:0000313" key="2">
    <source>
        <dbReference type="Proteomes" id="UP000219338"/>
    </source>
</evidence>
<proteinExistence type="predicted"/>
<gene>
    <name evidence="1" type="ORF">ARMOST_22074</name>
</gene>
<evidence type="ECO:0000313" key="1">
    <source>
        <dbReference type="EMBL" id="SJL18485.1"/>
    </source>
</evidence>
<protein>
    <submittedName>
        <fullName evidence="1">Uncharacterized protein</fullName>
    </submittedName>
</protein>
<dbReference type="Proteomes" id="UP000219338">
    <property type="component" value="Unassembled WGS sequence"/>
</dbReference>
<reference evidence="2" key="1">
    <citation type="journal article" date="2017" name="Nat. Ecol. Evol.">
        <title>Genome expansion and lineage-specific genetic innovations in the forest pathogenic fungi Armillaria.</title>
        <authorList>
            <person name="Sipos G."/>
            <person name="Prasanna A.N."/>
            <person name="Walter M.C."/>
            <person name="O'Connor E."/>
            <person name="Balint B."/>
            <person name="Krizsan K."/>
            <person name="Kiss B."/>
            <person name="Hess J."/>
            <person name="Varga T."/>
            <person name="Slot J."/>
            <person name="Riley R."/>
            <person name="Boka B."/>
            <person name="Rigling D."/>
            <person name="Barry K."/>
            <person name="Lee J."/>
            <person name="Mihaltcheva S."/>
            <person name="LaButti K."/>
            <person name="Lipzen A."/>
            <person name="Waldron R."/>
            <person name="Moloney N.M."/>
            <person name="Sperisen C."/>
            <person name="Kredics L."/>
            <person name="Vagvoelgyi C."/>
            <person name="Patrignani A."/>
            <person name="Fitzpatrick D."/>
            <person name="Nagy I."/>
            <person name="Doyle S."/>
            <person name="Anderson J.B."/>
            <person name="Grigoriev I.V."/>
            <person name="Gueldener U."/>
            <person name="Muensterkoetter M."/>
            <person name="Nagy L.G."/>
        </authorList>
    </citation>
    <scope>NUCLEOTIDE SEQUENCE [LARGE SCALE GENOMIC DNA]</scope>
    <source>
        <strain evidence="2">C18/9</strain>
    </source>
</reference>
<organism evidence="1 2">
    <name type="scientific">Armillaria ostoyae</name>
    <name type="common">Armillaria root rot fungus</name>
    <dbReference type="NCBI Taxonomy" id="47428"/>
    <lineage>
        <taxon>Eukaryota</taxon>
        <taxon>Fungi</taxon>
        <taxon>Dikarya</taxon>
        <taxon>Basidiomycota</taxon>
        <taxon>Agaricomycotina</taxon>
        <taxon>Agaricomycetes</taxon>
        <taxon>Agaricomycetidae</taxon>
        <taxon>Agaricales</taxon>
        <taxon>Marasmiineae</taxon>
        <taxon>Physalacriaceae</taxon>
        <taxon>Armillaria</taxon>
    </lineage>
</organism>